<dbReference type="Proteomes" id="UP000236998">
    <property type="component" value="Unassembled WGS sequence"/>
</dbReference>
<evidence type="ECO:0000313" key="1">
    <source>
        <dbReference type="EMBL" id="POD60440.1"/>
    </source>
</evidence>
<evidence type="ECO:0000313" key="2">
    <source>
        <dbReference type="Proteomes" id="UP000236998"/>
    </source>
</evidence>
<gene>
    <name evidence="1" type="ORF">BKM07_26090</name>
</gene>
<organism evidence="1 2">
    <name type="scientific">Pseudomonas syringae group genomosp. 3</name>
    <dbReference type="NCBI Taxonomy" id="251701"/>
    <lineage>
        <taxon>Bacteria</taxon>
        <taxon>Pseudomonadati</taxon>
        <taxon>Pseudomonadota</taxon>
        <taxon>Gammaproteobacteria</taxon>
        <taxon>Pseudomonadales</taxon>
        <taxon>Pseudomonadaceae</taxon>
        <taxon>Pseudomonas</taxon>
    </lineage>
</organism>
<reference evidence="1 2" key="1">
    <citation type="submission" date="2016-10" db="EMBL/GenBank/DDBJ databases">
        <title>Comparative genomics of Pseudomonas syringae.</title>
        <authorList>
            <person name="Hulin M.T."/>
        </authorList>
    </citation>
    <scope>NUCLEOTIDE SEQUENCE [LARGE SCALE GENOMIC DNA]</scope>
    <source>
        <strain evidence="1 2">9643</strain>
    </source>
</reference>
<proteinExistence type="predicted"/>
<sequence length="73" mass="8712">MHSEPLKHEKQKLIFYVAQDLDHYVRSKVQQFVNEVAVSRIWSMAPPTFRTWSEIVNNILGKVYQDMNYGRRS</sequence>
<accession>A0ABD6V3V7</accession>
<protein>
    <submittedName>
        <fullName evidence="1">Uncharacterized protein</fullName>
    </submittedName>
</protein>
<name>A0ABD6V3V7_9PSED</name>
<comment type="caution">
    <text evidence="1">The sequence shown here is derived from an EMBL/GenBank/DDBJ whole genome shotgun (WGS) entry which is preliminary data.</text>
</comment>
<dbReference type="AlphaFoldDB" id="A0ABD6V3V7"/>
<dbReference type="EMBL" id="MLET01000035">
    <property type="protein sequence ID" value="POD60440.1"/>
    <property type="molecule type" value="Genomic_DNA"/>
</dbReference>